<dbReference type="AlphaFoldDB" id="A0A2L2X8X6"/>
<keyword evidence="2" id="KW-1185">Reference proteome</keyword>
<proteinExistence type="predicted"/>
<accession>A0A2L2X8X6</accession>
<evidence type="ECO:0000313" key="1">
    <source>
        <dbReference type="EMBL" id="GBF32687.1"/>
    </source>
</evidence>
<gene>
    <name evidence="1" type="ORF">DCCM_0883</name>
</gene>
<sequence length="90" mass="10170">MFKEGGTPFRLSKSFSFDNSGPGCLKSCEFYHFSARNVPNLREKNWTYGLQIMHNVPDCSFYPIFTIYFPTFRSGGRGARHRGACGAVGF</sequence>
<comment type="caution">
    <text evidence="1">The sequence shown here is derived from an EMBL/GenBank/DDBJ whole genome shotgun (WGS) entry which is preliminary data.</text>
</comment>
<evidence type="ECO:0000313" key="2">
    <source>
        <dbReference type="Proteomes" id="UP000239549"/>
    </source>
</evidence>
<dbReference type="EMBL" id="BFAV01000045">
    <property type="protein sequence ID" value="GBF32687.1"/>
    <property type="molecule type" value="Genomic_DNA"/>
</dbReference>
<protein>
    <submittedName>
        <fullName evidence="1">Uncharacterized protein</fullName>
    </submittedName>
</protein>
<reference evidence="2" key="1">
    <citation type="submission" date="2018-02" db="EMBL/GenBank/DDBJ databases">
        <title>Genome sequence of Desulfocucumis palustris strain NAW-5.</title>
        <authorList>
            <person name="Watanabe M."/>
            <person name="Kojima H."/>
            <person name="Fukui M."/>
        </authorList>
    </citation>
    <scope>NUCLEOTIDE SEQUENCE [LARGE SCALE GENOMIC DNA]</scope>
    <source>
        <strain evidence="2">NAW-5</strain>
    </source>
</reference>
<organism evidence="1 2">
    <name type="scientific">Desulfocucumis palustris</name>
    <dbReference type="NCBI Taxonomy" id="1898651"/>
    <lineage>
        <taxon>Bacteria</taxon>
        <taxon>Bacillati</taxon>
        <taxon>Bacillota</taxon>
        <taxon>Clostridia</taxon>
        <taxon>Eubacteriales</taxon>
        <taxon>Desulfocucumaceae</taxon>
        <taxon>Desulfocucumis</taxon>
    </lineage>
</organism>
<dbReference type="Proteomes" id="UP000239549">
    <property type="component" value="Unassembled WGS sequence"/>
</dbReference>
<name>A0A2L2X8X6_9FIRM</name>